<dbReference type="Proteomes" id="UP000199594">
    <property type="component" value="Unassembled WGS sequence"/>
</dbReference>
<evidence type="ECO:0000313" key="2">
    <source>
        <dbReference type="Proteomes" id="UP000199594"/>
    </source>
</evidence>
<dbReference type="EMBL" id="FPAQ01000002">
    <property type="protein sequence ID" value="SFT37125.1"/>
    <property type="molecule type" value="Genomic_DNA"/>
</dbReference>
<dbReference type="Pfam" id="PF09485">
    <property type="entry name" value="CRISPR_Cse2"/>
    <property type="match status" value="1"/>
</dbReference>
<protein>
    <submittedName>
        <fullName evidence="1">CRISPR system Cascade subunit CasB</fullName>
    </submittedName>
</protein>
<dbReference type="OrthoDB" id="5572740at2"/>
<accession>A0A1I6XFP1</accession>
<proteinExistence type="predicted"/>
<dbReference type="RefSeq" id="WP_089846563.1">
    <property type="nucleotide sequence ID" value="NZ_FPAQ01000002.1"/>
</dbReference>
<dbReference type="CDD" id="cd09731">
    <property type="entry name" value="Cse2_I-E"/>
    <property type="match status" value="1"/>
</dbReference>
<dbReference type="AlphaFoldDB" id="A0A1I6XFP1"/>
<organism evidence="1 2">
    <name type="scientific">Halomonas saccharevitans</name>
    <dbReference type="NCBI Taxonomy" id="416872"/>
    <lineage>
        <taxon>Bacteria</taxon>
        <taxon>Pseudomonadati</taxon>
        <taxon>Pseudomonadota</taxon>
        <taxon>Gammaproteobacteria</taxon>
        <taxon>Oceanospirillales</taxon>
        <taxon>Halomonadaceae</taxon>
        <taxon>Halomonas</taxon>
    </lineage>
</organism>
<reference evidence="1 2" key="1">
    <citation type="submission" date="2016-10" db="EMBL/GenBank/DDBJ databases">
        <authorList>
            <person name="de Groot N.N."/>
        </authorList>
    </citation>
    <scope>NUCLEOTIDE SEQUENCE [LARGE SCALE GENOMIC DNA]</scope>
    <source>
        <strain evidence="1 2">CGMCC 1.6493</strain>
    </source>
</reference>
<dbReference type="Gene3D" id="1.10.520.40">
    <property type="entry name" value="CRISPR-associated protein Cse2"/>
    <property type="match status" value="1"/>
</dbReference>
<evidence type="ECO:0000313" key="1">
    <source>
        <dbReference type="EMBL" id="SFT37125.1"/>
    </source>
</evidence>
<name>A0A1I6XFP1_9GAMM</name>
<sequence>MSQMETPEVADAPPLKKTPERLLALSPEEAFQVRHWWQRLALSPEALATHTKAPPWPKAMRARLKRCESAETAMLSEGFRHLWQRLPDAPAVPRDARLQQWACIALVLAELRDETPSATLGSRLGQEKNGTGKPRMSELRFQQLMDCHSPDELVQRLRRALALIDKRDISVVHLADNIALWWREYRGQPAAQPSKRLGFVWANDYFDALAKYQRESD</sequence>
<dbReference type="NCBIfam" id="TIGR02548">
    <property type="entry name" value="casB_cse2"/>
    <property type="match status" value="1"/>
</dbReference>
<gene>
    <name evidence="1" type="ORF">SAMN04487956_102128</name>
</gene>
<dbReference type="InterPro" id="IPR038287">
    <property type="entry name" value="Cse2_sf"/>
</dbReference>
<dbReference type="InterPro" id="IPR013382">
    <property type="entry name" value="CRISPR-assoc_prot_Cse2"/>
</dbReference>